<organism evidence="2 3">
    <name type="scientific">Nocardia pseudobrasiliensis</name>
    <dbReference type="NCBI Taxonomy" id="45979"/>
    <lineage>
        <taxon>Bacteria</taxon>
        <taxon>Bacillati</taxon>
        <taxon>Actinomycetota</taxon>
        <taxon>Actinomycetes</taxon>
        <taxon>Mycobacteriales</taxon>
        <taxon>Nocardiaceae</taxon>
        <taxon>Nocardia</taxon>
    </lineage>
</organism>
<name>A0A370I590_9NOCA</name>
<evidence type="ECO:0000313" key="3">
    <source>
        <dbReference type="Proteomes" id="UP000254869"/>
    </source>
</evidence>
<evidence type="ECO:0000313" key="2">
    <source>
        <dbReference type="EMBL" id="RDI65897.1"/>
    </source>
</evidence>
<sequence length="250" mass="27895">MLDNFCSQLARRYEGETVRYPAGGKRVTAVIVRHSDIPTPPIAELLDMLSFASGFRGSVQAPGAVTLGPTLNQIRYHTEQPEDYYSEAVRRVEEVYSKYPFFTTLRQRFGALIDRLFGEVVAPLVYRRKPAAWNTIRRIEMGAAAHWDNLNMEWPSGQFPHLSGQLALNYFLASPAYGGEAVIYDAKCIESADLNITESRHPALAIKPRIGDLLIFDSCAMHAVNPVVVGHRVAMSCFVGKTDDGMVKWS</sequence>
<dbReference type="AlphaFoldDB" id="A0A370I590"/>
<reference evidence="2 3" key="1">
    <citation type="submission" date="2018-07" db="EMBL/GenBank/DDBJ databases">
        <title>Genomic Encyclopedia of Type Strains, Phase IV (KMG-IV): sequencing the most valuable type-strain genomes for metagenomic binning, comparative biology and taxonomic classification.</title>
        <authorList>
            <person name="Goeker M."/>
        </authorList>
    </citation>
    <scope>NUCLEOTIDE SEQUENCE [LARGE SCALE GENOMIC DNA]</scope>
    <source>
        <strain evidence="2 3">DSM 44290</strain>
    </source>
</reference>
<dbReference type="EMBL" id="QQBC01000005">
    <property type="protein sequence ID" value="RDI65897.1"/>
    <property type="molecule type" value="Genomic_DNA"/>
</dbReference>
<dbReference type="Gene3D" id="2.60.120.620">
    <property type="entry name" value="q2cbj1_9rhob like domain"/>
    <property type="match status" value="1"/>
</dbReference>
<protein>
    <submittedName>
        <fullName evidence="2">2-oxoglutarate-Fe(II)-dependent oxygenase superfamily protein</fullName>
    </submittedName>
</protein>
<dbReference type="Pfam" id="PF13640">
    <property type="entry name" value="2OG-FeII_Oxy_3"/>
    <property type="match status" value="1"/>
</dbReference>
<proteinExistence type="predicted"/>
<dbReference type="InterPro" id="IPR044862">
    <property type="entry name" value="Pro_4_hyd_alph_FE2OG_OXY"/>
</dbReference>
<accession>A0A370I590</accession>
<keyword evidence="3" id="KW-1185">Reference proteome</keyword>
<feature type="domain" description="Prolyl 4-hydroxylase alpha subunit Fe(2+) 2OG dioxygenase" evidence="1">
    <location>
        <begin position="144"/>
        <end position="239"/>
    </location>
</feature>
<dbReference type="STRING" id="1210086.GCA_001613105_03112"/>
<comment type="caution">
    <text evidence="2">The sequence shown here is derived from an EMBL/GenBank/DDBJ whole genome shotgun (WGS) entry which is preliminary data.</text>
</comment>
<dbReference type="Proteomes" id="UP000254869">
    <property type="component" value="Unassembled WGS sequence"/>
</dbReference>
<gene>
    <name evidence="2" type="ORF">DFR76_105215</name>
</gene>
<evidence type="ECO:0000259" key="1">
    <source>
        <dbReference type="Pfam" id="PF13640"/>
    </source>
</evidence>